<dbReference type="AlphaFoldDB" id="A0A8J5QKD1"/>
<comment type="caution">
    <text evidence="1">The sequence shown here is derived from an EMBL/GenBank/DDBJ whole genome shotgun (WGS) entry which is preliminary data.</text>
</comment>
<organism evidence="1 2">
    <name type="scientific">[Candida] subhashii</name>
    <dbReference type="NCBI Taxonomy" id="561895"/>
    <lineage>
        <taxon>Eukaryota</taxon>
        <taxon>Fungi</taxon>
        <taxon>Dikarya</taxon>
        <taxon>Ascomycota</taxon>
        <taxon>Saccharomycotina</taxon>
        <taxon>Pichiomycetes</taxon>
        <taxon>Debaryomycetaceae</taxon>
        <taxon>Spathaspora</taxon>
    </lineage>
</organism>
<dbReference type="Proteomes" id="UP000694255">
    <property type="component" value="Unassembled WGS sequence"/>
</dbReference>
<reference evidence="1 2" key="1">
    <citation type="journal article" date="2021" name="DNA Res.">
        <title>Genome analysis of Candida subhashii reveals its hybrid nature and dual mitochondrial genome conformations.</title>
        <authorList>
            <person name="Mixao V."/>
            <person name="Hegedusova E."/>
            <person name="Saus E."/>
            <person name="Pryszcz L.P."/>
            <person name="Cillingova A."/>
            <person name="Nosek J."/>
            <person name="Gabaldon T."/>
        </authorList>
    </citation>
    <scope>NUCLEOTIDE SEQUENCE [LARGE SCALE GENOMIC DNA]</scope>
    <source>
        <strain evidence="1 2">CBS 10753</strain>
    </source>
</reference>
<protein>
    <submittedName>
        <fullName evidence="1">Uncharacterized protein</fullName>
    </submittedName>
</protein>
<gene>
    <name evidence="1" type="ORF">J8A68_002742</name>
</gene>
<evidence type="ECO:0000313" key="1">
    <source>
        <dbReference type="EMBL" id="KAG7663733.1"/>
    </source>
</evidence>
<keyword evidence="2" id="KW-1185">Reference proteome</keyword>
<accession>A0A8J5QKD1</accession>
<dbReference type="RefSeq" id="XP_049263965.1">
    <property type="nucleotide sequence ID" value="XM_049406524.1"/>
</dbReference>
<evidence type="ECO:0000313" key="2">
    <source>
        <dbReference type="Proteomes" id="UP000694255"/>
    </source>
</evidence>
<name>A0A8J5QKD1_9ASCO</name>
<dbReference type="EMBL" id="JAGSYN010000120">
    <property type="protein sequence ID" value="KAG7663733.1"/>
    <property type="molecule type" value="Genomic_DNA"/>
</dbReference>
<dbReference type="GeneID" id="73469543"/>
<sequence>MSLSSVEQILMDTSALSLPSTANTMQYFTDLREATEYNYDNQGSSQTAVSQLVTDRVSFNTEMVETLTLSNYTAPSPQATSRSGGAQTDVRSTKFMLLFSSVTVLCFVLQL</sequence>
<proteinExistence type="predicted"/>